<dbReference type="Pfam" id="PF00646">
    <property type="entry name" value="F-box"/>
    <property type="match status" value="1"/>
</dbReference>
<dbReference type="AlphaFoldDB" id="A0ABC9AL27"/>
<dbReference type="Gene3D" id="1.20.1280.50">
    <property type="match status" value="1"/>
</dbReference>
<proteinExistence type="predicted"/>
<dbReference type="PANTHER" id="PTHR33110:SF42">
    <property type="entry name" value="F-BOX DOMAIN-CONTAINING PROTEIN"/>
    <property type="match status" value="1"/>
</dbReference>
<dbReference type="EMBL" id="OZ075131">
    <property type="protein sequence ID" value="CAL4980240.1"/>
    <property type="molecule type" value="Genomic_DNA"/>
</dbReference>
<dbReference type="Pfam" id="PF03478">
    <property type="entry name" value="Beta-prop_KIB1-4"/>
    <property type="match status" value="1"/>
</dbReference>
<dbReference type="InterPro" id="IPR005174">
    <property type="entry name" value="KIB1-4_b-propeller"/>
</dbReference>
<dbReference type="InterPro" id="IPR036047">
    <property type="entry name" value="F-box-like_dom_sf"/>
</dbReference>
<evidence type="ECO:0000259" key="2">
    <source>
        <dbReference type="Pfam" id="PF03478"/>
    </source>
</evidence>
<feature type="domain" description="F-box" evidence="1">
    <location>
        <begin position="67"/>
        <end position="103"/>
    </location>
</feature>
<dbReference type="Proteomes" id="UP001497457">
    <property type="component" value="Chromosome 21rd"/>
</dbReference>
<evidence type="ECO:0000313" key="3">
    <source>
        <dbReference type="EMBL" id="CAL4980240.1"/>
    </source>
</evidence>
<dbReference type="PANTHER" id="PTHR33110">
    <property type="entry name" value="F-BOX/KELCH-REPEAT PROTEIN-RELATED"/>
    <property type="match status" value="1"/>
</dbReference>
<evidence type="ECO:0000313" key="4">
    <source>
        <dbReference type="Proteomes" id="UP001497457"/>
    </source>
</evidence>
<feature type="domain" description="KIB1-4 beta-propeller" evidence="2">
    <location>
        <begin position="136"/>
        <end position="427"/>
    </location>
</feature>
<evidence type="ECO:0008006" key="5">
    <source>
        <dbReference type="Google" id="ProtNLM"/>
    </source>
</evidence>
<protein>
    <recommendedName>
        <fullName evidence="5">DUF295 domain-containing protein</fullName>
    </recommendedName>
</protein>
<name>A0ABC9AL27_9POAL</name>
<dbReference type="InterPro" id="IPR001810">
    <property type="entry name" value="F-box_dom"/>
</dbReference>
<reference evidence="3" key="1">
    <citation type="submission" date="2024-10" db="EMBL/GenBank/DDBJ databases">
        <authorList>
            <person name="Ryan C."/>
        </authorList>
    </citation>
    <scope>NUCLEOTIDE SEQUENCE [LARGE SCALE GENOMIC DNA]</scope>
</reference>
<evidence type="ECO:0000259" key="1">
    <source>
        <dbReference type="Pfam" id="PF00646"/>
    </source>
</evidence>
<sequence length="462" mass="50166">MDSGAGSSADHTQHAPLPVCVRKGGKASRSLAAAVATAAGQARCSTKCARAPETGPDEAQEPQHRPWADLPADILGVVVGRLPLVEDRARLRSVCRAWSAAAHLHRRPPPPLPLLVLSDFSFASFCAGGTLTGARRRIPLPERETASAGSVRCVGSCEGWLVGVKLNKGRYFGDLRCFLMKAFSRDVIRLPPPSAAARPVDAYSLSLPIVNGSGVMNCAINATQCVMSFYKVVLSDSPDSGSKCVAVGISDVKGAVKLAFWRPGMKSWCVCNGACITEFIDIVFCHGKLYVLSSSEFTTDLFAFEISEDKNGMIVSRVERVVFELPEATGNYNEMWRIVEWRGKLLIVASYSGDTEFGHVIVEVRVFESDFTTNPVRFTEIVSLDGDCIFISPSSSKSFCSCDYDGVGEDLIYFIDGNLCPEKFVYNMKDGMMAPLVADGPEDKFWTPDDGPKIATWLFPTE</sequence>
<accession>A0ABC9AL27</accession>
<gene>
    <name evidence="3" type="ORF">URODEC1_LOCUS55572</name>
</gene>
<organism evidence="3 4">
    <name type="scientific">Urochloa decumbens</name>
    <dbReference type="NCBI Taxonomy" id="240449"/>
    <lineage>
        <taxon>Eukaryota</taxon>
        <taxon>Viridiplantae</taxon>
        <taxon>Streptophyta</taxon>
        <taxon>Embryophyta</taxon>
        <taxon>Tracheophyta</taxon>
        <taxon>Spermatophyta</taxon>
        <taxon>Magnoliopsida</taxon>
        <taxon>Liliopsida</taxon>
        <taxon>Poales</taxon>
        <taxon>Poaceae</taxon>
        <taxon>PACMAD clade</taxon>
        <taxon>Panicoideae</taxon>
        <taxon>Panicodae</taxon>
        <taxon>Paniceae</taxon>
        <taxon>Melinidinae</taxon>
        <taxon>Urochloa</taxon>
    </lineage>
</organism>
<dbReference type="SUPFAM" id="SSF81383">
    <property type="entry name" value="F-box domain"/>
    <property type="match status" value="1"/>
</dbReference>
<keyword evidence="4" id="KW-1185">Reference proteome</keyword>